<evidence type="ECO:0000256" key="7">
    <source>
        <dbReference type="ARBA" id="ARBA00034617"/>
    </source>
</evidence>
<dbReference type="PROSITE" id="PS51198">
    <property type="entry name" value="UVRD_HELICASE_ATP_BIND"/>
    <property type="match status" value="1"/>
</dbReference>
<dbReference type="Gene3D" id="3.40.50.300">
    <property type="entry name" value="P-loop containing nucleotide triphosphate hydrolases"/>
    <property type="match status" value="3"/>
</dbReference>
<feature type="domain" description="UvrD-like helicase ATP-binding" evidence="12">
    <location>
        <begin position="504"/>
        <end position="829"/>
    </location>
</feature>
<comment type="similarity">
    <text evidence="1">Belongs to the helicase family. UvrD subfamily.</text>
</comment>
<feature type="region of interest" description="Disordered" evidence="11">
    <location>
        <begin position="1128"/>
        <end position="1154"/>
    </location>
</feature>
<comment type="catalytic activity">
    <reaction evidence="7">
        <text>Couples ATP hydrolysis with the unwinding of duplex DNA by translocating in the 3'-5' direction.</text>
        <dbReference type="EC" id="5.6.2.4"/>
    </reaction>
</comment>
<dbReference type="AlphaFoldDB" id="A0A3P3XJ77"/>
<dbReference type="GO" id="GO:0005524">
    <property type="term" value="F:ATP binding"/>
    <property type="evidence" value="ECO:0007669"/>
    <property type="project" value="UniProtKB-UniRule"/>
</dbReference>
<proteinExistence type="inferred from homology"/>
<dbReference type="GO" id="GO:0000725">
    <property type="term" value="P:recombinational repair"/>
    <property type="evidence" value="ECO:0007669"/>
    <property type="project" value="TreeGrafter"/>
</dbReference>
<dbReference type="GO" id="GO:0043138">
    <property type="term" value="F:3'-5' DNA helicase activity"/>
    <property type="evidence" value="ECO:0007669"/>
    <property type="project" value="UniProtKB-EC"/>
</dbReference>
<evidence type="ECO:0000256" key="2">
    <source>
        <dbReference type="ARBA" id="ARBA00022741"/>
    </source>
</evidence>
<dbReference type="SUPFAM" id="SSF89550">
    <property type="entry name" value="PHP domain-like"/>
    <property type="match status" value="1"/>
</dbReference>
<feature type="region of interest" description="Disordered" evidence="11">
    <location>
        <begin position="447"/>
        <end position="496"/>
    </location>
</feature>
<dbReference type="Gene3D" id="1.10.486.10">
    <property type="entry name" value="PCRA, domain 4"/>
    <property type="match status" value="1"/>
</dbReference>
<dbReference type="SUPFAM" id="SSF52540">
    <property type="entry name" value="P-loop containing nucleoside triphosphate hydrolases"/>
    <property type="match status" value="1"/>
</dbReference>
<dbReference type="GO" id="GO:0033202">
    <property type="term" value="C:DNA helicase complex"/>
    <property type="evidence" value="ECO:0007669"/>
    <property type="project" value="TreeGrafter"/>
</dbReference>
<dbReference type="GO" id="GO:0016887">
    <property type="term" value="F:ATP hydrolysis activity"/>
    <property type="evidence" value="ECO:0007669"/>
    <property type="project" value="RHEA"/>
</dbReference>
<dbReference type="Gene3D" id="3.20.20.140">
    <property type="entry name" value="Metal-dependent hydrolases"/>
    <property type="match status" value="1"/>
</dbReference>
<gene>
    <name evidence="14" type="ORF">SPIROBIBN47_290025</name>
</gene>
<dbReference type="PANTHER" id="PTHR11070">
    <property type="entry name" value="UVRD / RECB / PCRA DNA HELICASE FAMILY MEMBER"/>
    <property type="match status" value="1"/>
</dbReference>
<dbReference type="CDD" id="cd19067">
    <property type="entry name" value="PfuEndoQ-like"/>
    <property type="match status" value="1"/>
</dbReference>
<evidence type="ECO:0000256" key="5">
    <source>
        <dbReference type="ARBA" id="ARBA00022840"/>
    </source>
</evidence>
<keyword evidence="5 10" id="KW-0067">ATP-binding</keyword>
<sequence length="1225" mass="130090">MRIIADLHIHSHYSRATSPKLTPPYLDRWARIKGINLVGTGDCTHPGWLAELMEQLEPAEGGFFQLKSTLRREFDAGEALAEGLPAPTGDSPVRFVLTGEISTIYSRDGRTRKIHHVVILPDFAAAAAFQARLERMGNVSSDGRPILGVDSRDLFAALLDADERSILVPAHIWTPWFSALGARSGFDSIEECYGDLAPRIGAIETGLSSNPPMNWAVSALDRFAIISNSDAHSPEKLGREATVIDMENSFAGLAGALTGGGPAGRIAGTVEFFPQEGKYHYDGHRACGVVLSPAESAAYGGLCPVCGKPLTPGVMRRVAELADRPVDETASCPPDYAGTNRRPYKSLIPLPELLAELLGTGSGSKKVAAAYGTLVERAGSEFALLLDRNEAEIETLGTAGVPGELLAMAVGRMRSGQVSIKPGYDGEYGVIHAFAPGERIESKAGAGLFDDETGTGEEETAPAGRARAGTLTASEPAGRKKDATPPAALDKAPKSVPESRTAAFGLDPAQEAAVNHPGGPALIVAGPGTGKTTVLALRIARLVEGGLDPSSILAITFTNKAAAELRGRIEGTIGGARAARLTAATFHAFCLSVLREHTADASLLSSFGVLDEEEKTAFLNLAVRPSQGRGGSGRAEASRTLADNAQTDLLQASLTKTSRPQKVRRLASYIEERKRFLLLPGDRVPRLGPGAPDGLAELAAELGVPPLDVDLDVAYARYRDELKRAHALDFDDLVAGAARLLAARPEILSAYRARFRAIFVDEYQDVNFAQYALLRLLAPGTDSAELCVIGDPNQAIYGFRGSDRRFIERFLADYPGAAIYRLVRSFRCAPGIIGAAGRLVGAELGGSGTVVALSRCEFPTDASEAEGIAREIDRLIGGTRFFAIDSGVAGSVGAGSGAGLASQAHTASREGPALSSLGECAILVRAAALAQPIEKALLDHGIPYRFIGDKPWWEGEPIRSVLSLVRAAARIDVRPDAGIKRAVEATACAIIGQHNTRQGQASPEKVLRARLPGLSPAEAVRAAIDLLDGEAAAGASKAVAAGVPRVAFGTRPGESLERLISQASLYPDFASFLDDLALGSPQDGYEAHAECVSLMTIHAAKGLEFDYVFVAGLEEGLLPFTLFEGHGGARAGDRKSGESEENSGEAGREDSARRRERIEEERRLLYVAMTRARVGLYLSWARSRHFLGRKLSLGPSRFLAQIEDLVPKVEQTPPRKPKEPQLDLF</sequence>
<evidence type="ECO:0000256" key="10">
    <source>
        <dbReference type="PROSITE-ProRule" id="PRU00560"/>
    </source>
</evidence>
<feature type="binding site" evidence="10">
    <location>
        <begin position="525"/>
        <end position="532"/>
    </location>
    <ligand>
        <name>ATP</name>
        <dbReference type="ChEBI" id="CHEBI:30616"/>
    </ligand>
</feature>
<accession>A0A3P3XJ77</accession>
<evidence type="ECO:0000256" key="3">
    <source>
        <dbReference type="ARBA" id="ARBA00022801"/>
    </source>
</evidence>
<dbReference type="InterPro" id="IPR016195">
    <property type="entry name" value="Pol/histidinol_Pase-like"/>
</dbReference>
<comment type="catalytic activity">
    <reaction evidence="9">
        <text>ATP + H2O = ADP + phosphate + H(+)</text>
        <dbReference type="Rhea" id="RHEA:13065"/>
        <dbReference type="ChEBI" id="CHEBI:15377"/>
        <dbReference type="ChEBI" id="CHEBI:15378"/>
        <dbReference type="ChEBI" id="CHEBI:30616"/>
        <dbReference type="ChEBI" id="CHEBI:43474"/>
        <dbReference type="ChEBI" id="CHEBI:456216"/>
        <dbReference type="EC" id="5.6.2.4"/>
    </reaction>
</comment>
<feature type="compositionally biased region" description="Acidic residues" evidence="11">
    <location>
        <begin position="449"/>
        <end position="460"/>
    </location>
</feature>
<dbReference type="Gene3D" id="1.10.10.160">
    <property type="match status" value="1"/>
</dbReference>
<dbReference type="CDD" id="cd17932">
    <property type="entry name" value="DEXQc_UvrD"/>
    <property type="match status" value="1"/>
</dbReference>
<evidence type="ECO:0000256" key="9">
    <source>
        <dbReference type="ARBA" id="ARBA00048988"/>
    </source>
</evidence>
<keyword evidence="4 10" id="KW-0347">Helicase</keyword>
<protein>
    <recommendedName>
        <fullName evidence="8">DNA 3'-5' helicase</fullName>
        <ecNumber evidence="8">5.6.2.4</ecNumber>
    </recommendedName>
</protein>
<reference evidence="14" key="1">
    <citation type="submission" date="2017-02" db="EMBL/GenBank/DDBJ databases">
        <authorList>
            <person name="Regsiter A."/>
            <person name="William W."/>
        </authorList>
    </citation>
    <scope>NUCLEOTIDE SEQUENCE</scope>
    <source>
        <strain evidence="14">Bib</strain>
    </source>
</reference>
<evidence type="ECO:0000256" key="6">
    <source>
        <dbReference type="ARBA" id="ARBA00023235"/>
    </source>
</evidence>
<dbReference type="PANTHER" id="PTHR11070:SF59">
    <property type="entry name" value="DNA 3'-5' HELICASE"/>
    <property type="match status" value="1"/>
</dbReference>
<evidence type="ECO:0000256" key="11">
    <source>
        <dbReference type="SAM" id="MobiDB-lite"/>
    </source>
</evidence>
<keyword evidence="6" id="KW-0413">Isomerase</keyword>
<evidence type="ECO:0000256" key="4">
    <source>
        <dbReference type="ARBA" id="ARBA00022806"/>
    </source>
</evidence>
<dbReference type="Pfam" id="PF13361">
    <property type="entry name" value="UvrD_C"/>
    <property type="match status" value="1"/>
</dbReference>
<evidence type="ECO:0000259" key="12">
    <source>
        <dbReference type="PROSITE" id="PS51198"/>
    </source>
</evidence>
<dbReference type="InterPro" id="IPR014017">
    <property type="entry name" value="DNA_helicase_UvrD-like_C"/>
</dbReference>
<dbReference type="EC" id="5.6.2.4" evidence="8"/>
<dbReference type="Pfam" id="PF00580">
    <property type="entry name" value="UvrD-helicase"/>
    <property type="match status" value="1"/>
</dbReference>
<evidence type="ECO:0000256" key="8">
    <source>
        <dbReference type="ARBA" id="ARBA00034808"/>
    </source>
</evidence>
<dbReference type="PROSITE" id="PS51217">
    <property type="entry name" value="UVRD_HELICASE_CTER"/>
    <property type="match status" value="1"/>
</dbReference>
<dbReference type="GO" id="GO:0005829">
    <property type="term" value="C:cytosol"/>
    <property type="evidence" value="ECO:0007669"/>
    <property type="project" value="TreeGrafter"/>
</dbReference>
<evidence type="ECO:0000259" key="13">
    <source>
        <dbReference type="PROSITE" id="PS51217"/>
    </source>
</evidence>
<dbReference type="GO" id="GO:0003677">
    <property type="term" value="F:DNA binding"/>
    <property type="evidence" value="ECO:0007669"/>
    <property type="project" value="InterPro"/>
</dbReference>
<dbReference type="InterPro" id="IPR014016">
    <property type="entry name" value="UvrD-like_ATP-bd"/>
</dbReference>
<organism evidence="14">
    <name type="scientific">uncultured spirochete</name>
    <dbReference type="NCBI Taxonomy" id="156406"/>
    <lineage>
        <taxon>Bacteria</taxon>
        <taxon>Pseudomonadati</taxon>
        <taxon>Spirochaetota</taxon>
        <taxon>Spirochaetia</taxon>
        <taxon>Spirochaetales</taxon>
        <taxon>environmental samples</taxon>
    </lineage>
</organism>
<dbReference type="InterPro" id="IPR000212">
    <property type="entry name" value="DNA_helicase_UvrD/REP"/>
</dbReference>
<dbReference type="InterPro" id="IPR027417">
    <property type="entry name" value="P-loop_NTPase"/>
</dbReference>
<name>A0A3P3XJ77_9SPIR</name>
<dbReference type="EMBL" id="FWDM01000022">
    <property type="protein sequence ID" value="SLM13325.1"/>
    <property type="molecule type" value="Genomic_DNA"/>
</dbReference>
<dbReference type="InterPro" id="IPR013986">
    <property type="entry name" value="DExx_box_DNA_helicase_dom_sf"/>
</dbReference>
<evidence type="ECO:0000313" key="14">
    <source>
        <dbReference type="EMBL" id="SLM13325.1"/>
    </source>
</evidence>
<feature type="compositionally biased region" description="Low complexity" evidence="11">
    <location>
        <begin position="461"/>
        <end position="470"/>
    </location>
</feature>
<keyword evidence="3 10" id="KW-0378">Hydrolase</keyword>
<keyword evidence="2 10" id="KW-0547">Nucleotide-binding</keyword>
<feature type="domain" description="UvrD-like helicase C-terminal" evidence="13">
    <location>
        <begin position="820"/>
        <end position="1102"/>
    </location>
</feature>
<evidence type="ECO:0000256" key="1">
    <source>
        <dbReference type="ARBA" id="ARBA00009922"/>
    </source>
</evidence>